<dbReference type="InterPro" id="IPR002018">
    <property type="entry name" value="CarbesteraseB"/>
</dbReference>
<dbReference type="EMBL" id="CYZX01000017">
    <property type="protein sequence ID" value="CUO83420.1"/>
    <property type="molecule type" value="Genomic_DNA"/>
</dbReference>
<dbReference type="GO" id="GO:0016787">
    <property type="term" value="F:hydrolase activity"/>
    <property type="evidence" value="ECO:0007669"/>
    <property type="project" value="UniProtKB-KW"/>
</dbReference>
<dbReference type="PROSITE" id="PS00122">
    <property type="entry name" value="CARBOXYLESTERASE_B_1"/>
    <property type="match status" value="1"/>
</dbReference>
<dbReference type="InterPro" id="IPR050309">
    <property type="entry name" value="Type-B_Carboxylest/Lipase"/>
</dbReference>
<dbReference type="EC" id="3.1.1.-" evidence="3"/>
<name>A0A174IE83_9CLOT</name>
<keyword evidence="2 3" id="KW-0378">Hydrolase</keyword>
<comment type="similarity">
    <text evidence="1 3">Belongs to the type-B carboxylesterase/lipase family.</text>
</comment>
<dbReference type="SUPFAM" id="SSF53474">
    <property type="entry name" value="alpha/beta-Hydrolases"/>
    <property type="match status" value="1"/>
</dbReference>
<sequence length="523" mass="58447">MGLKFEYDNIPAVKTTAGFVKGYRYDDIYTFKGIPYAYADRFQMPTDPRSWEGVLDTTSYGRVAPLMVPDNPKGEMLVPHMYWPEDEHCQYINVWTNNLDSNAKKPVLVWIHGGGYFAGSSIEQLAYDGANMSKHGDVVVVSLNHRLNILGFMDLSPFGEKYKNSANAGLADIVAALKWINENIVQFGGDPENVTLFGQSGGGMKIGALMQIPSAKGLFHKGIIMSGVAGDFMKPCEDGDGRAIVTAMLEELQIPVSEVEKIETVPYQMLVGAYLKVVQDVAKTGAYVGNNPMINDYFLGEAQMTGFSEQAKNTPLMVGTVFGEFNSFAPSQINKYELSEEQMIEMIKERFQDKTSEIVEAFKQAYPDKKIIDVLSLDMVFRPLSKNLVHAKSKYSEAPTYTYVFSLDFPCYHGKSAWHCADIPFVFHNIDKVPVANIEGVSEELQDNMFKAIIEFAKTGNPNHEGIPQWNPCTPTDESTMIFDKTCEVRHNFDDEILRVLKEALPEITLETILATMGDEVQH</sequence>
<dbReference type="ESTHER" id="9clot-a0a174ie83">
    <property type="family name" value="Carb_B_Bacteria"/>
</dbReference>
<evidence type="ECO:0000313" key="5">
    <source>
        <dbReference type="EMBL" id="CUO83420.1"/>
    </source>
</evidence>
<evidence type="ECO:0000313" key="6">
    <source>
        <dbReference type="Proteomes" id="UP000095594"/>
    </source>
</evidence>
<dbReference type="InterPro" id="IPR019826">
    <property type="entry name" value="Carboxylesterase_B_AS"/>
</dbReference>
<dbReference type="RefSeq" id="WP_055266884.1">
    <property type="nucleotide sequence ID" value="NZ_CABIXQ010000017.1"/>
</dbReference>
<dbReference type="InterPro" id="IPR029058">
    <property type="entry name" value="AB_hydrolase_fold"/>
</dbReference>
<protein>
    <recommendedName>
        <fullName evidence="3">Carboxylic ester hydrolase</fullName>
        <ecNumber evidence="3">3.1.1.-</ecNumber>
    </recommendedName>
</protein>
<organism evidence="5 6">
    <name type="scientific">Clostridium disporicum</name>
    <dbReference type="NCBI Taxonomy" id="84024"/>
    <lineage>
        <taxon>Bacteria</taxon>
        <taxon>Bacillati</taxon>
        <taxon>Bacillota</taxon>
        <taxon>Clostridia</taxon>
        <taxon>Eubacteriales</taxon>
        <taxon>Clostridiaceae</taxon>
        <taxon>Clostridium</taxon>
    </lineage>
</organism>
<evidence type="ECO:0000256" key="3">
    <source>
        <dbReference type="RuleBase" id="RU361235"/>
    </source>
</evidence>
<feature type="domain" description="Carboxylesterase type B" evidence="4">
    <location>
        <begin position="11"/>
        <end position="493"/>
    </location>
</feature>
<dbReference type="OrthoDB" id="9775851at2"/>
<reference evidence="5 6" key="1">
    <citation type="submission" date="2015-09" db="EMBL/GenBank/DDBJ databases">
        <authorList>
            <consortium name="Pathogen Informatics"/>
        </authorList>
    </citation>
    <scope>NUCLEOTIDE SEQUENCE [LARGE SCALE GENOMIC DNA]</scope>
    <source>
        <strain evidence="5 6">2789STDY5834856</strain>
    </source>
</reference>
<dbReference type="Pfam" id="PF00135">
    <property type="entry name" value="COesterase"/>
    <property type="match status" value="1"/>
</dbReference>
<gene>
    <name evidence="5" type="primary">pnbA</name>
    <name evidence="5" type="ORF">ERS852471_02414</name>
</gene>
<accession>A0A174IE83</accession>
<evidence type="ECO:0000256" key="2">
    <source>
        <dbReference type="ARBA" id="ARBA00022801"/>
    </source>
</evidence>
<evidence type="ECO:0000259" key="4">
    <source>
        <dbReference type="Pfam" id="PF00135"/>
    </source>
</evidence>
<dbReference type="PANTHER" id="PTHR11559">
    <property type="entry name" value="CARBOXYLESTERASE"/>
    <property type="match status" value="1"/>
</dbReference>
<dbReference type="Gene3D" id="3.40.50.1820">
    <property type="entry name" value="alpha/beta hydrolase"/>
    <property type="match status" value="1"/>
</dbReference>
<evidence type="ECO:0000256" key="1">
    <source>
        <dbReference type="ARBA" id="ARBA00005964"/>
    </source>
</evidence>
<dbReference type="AlphaFoldDB" id="A0A174IE83"/>
<proteinExistence type="inferred from homology"/>
<dbReference type="Proteomes" id="UP000095594">
    <property type="component" value="Unassembled WGS sequence"/>
</dbReference>